<dbReference type="KEGG" id="cpb:Cphamn1_2316"/>
<accession>B3EP81</accession>
<proteinExistence type="predicted"/>
<dbReference type="HOGENOM" id="CLU_2179148_0_0_10"/>
<dbReference type="OrthoDB" id="598132at2"/>
<organism evidence="1">
    <name type="scientific">Chlorobium phaeobacteroides (strain BS1)</name>
    <dbReference type="NCBI Taxonomy" id="331678"/>
    <lineage>
        <taxon>Bacteria</taxon>
        <taxon>Pseudomonadati</taxon>
        <taxon>Chlorobiota</taxon>
        <taxon>Chlorobiia</taxon>
        <taxon>Chlorobiales</taxon>
        <taxon>Chlorobiaceae</taxon>
        <taxon>Chlorobium/Pelodictyon group</taxon>
        <taxon>Chlorobium</taxon>
    </lineage>
</organism>
<dbReference type="AlphaFoldDB" id="B3EP81"/>
<sequence>MEQPTQQKKSLEPMEKAKLAMRLVSNPDFESEIDAYVSGKDYDEHSVNYFKHQIAIQQKLQFESGKLLNTSGQIVSMVVGALANSLNNTVEATSRKNS</sequence>
<name>B3EP81_CHLPB</name>
<gene>
    <name evidence="1" type="ordered locus">Cphamn1_2316</name>
</gene>
<evidence type="ECO:0000313" key="1">
    <source>
        <dbReference type="EMBL" id="ACE05220.1"/>
    </source>
</evidence>
<reference evidence="1" key="1">
    <citation type="submission" date="2008-06" db="EMBL/GenBank/DDBJ databases">
        <title>Complete sequence of Chlorobium phaeobacteroides BS1.</title>
        <authorList>
            <consortium name="US DOE Joint Genome Institute"/>
            <person name="Lucas S."/>
            <person name="Copeland A."/>
            <person name="Lapidus A."/>
            <person name="Glavina del Rio T."/>
            <person name="Dalin E."/>
            <person name="Tice H."/>
            <person name="Bruce D."/>
            <person name="Goodwin L."/>
            <person name="Pitluck S."/>
            <person name="Schmutz J."/>
            <person name="Larimer F."/>
            <person name="Land M."/>
            <person name="Hauser L."/>
            <person name="Kyrpides N."/>
            <person name="Ovchinnikova G."/>
            <person name="Li T."/>
            <person name="Liu Z."/>
            <person name="Zhao F."/>
            <person name="Overmann J."/>
            <person name="Bryant D.A."/>
            <person name="Richardson P."/>
        </authorList>
    </citation>
    <scope>NUCLEOTIDE SEQUENCE [LARGE SCALE GENOMIC DNA]</scope>
    <source>
        <strain evidence="1">BS1</strain>
    </source>
</reference>
<dbReference type="EMBL" id="CP001101">
    <property type="protein sequence ID" value="ACE05220.1"/>
    <property type="molecule type" value="Genomic_DNA"/>
</dbReference>
<protein>
    <submittedName>
        <fullName evidence="1">Uncharacterized protein</fullName>
    </submittedName>
</protein>